<evidence type="ECO:0000259" key="1">
    <source>
        <dbReference type="Pfam" id="PF00266"/>
    </source>
</evidence>
<dbReference type="Proteomes" id="UP000501179">
    <property type="component" value="Chromosome"/>
</dbReference>
<name>A0A6G9H528_9ACTN</name>
<dbReference type="Pfam" id="PF00266">
    <property type="entry name" value="Aminotran_5"/>
    <property type="match status" value="1"/>
</dbReference>
<dbReference type="InterPro" id="IPR015421">
    <property type="entry name" value="PyrdxlP-dep_Trfase_major"/>
</dbReference>
<keyword evidence="2" id="KW-0032">Aminotransferase</keyword>
<dbReference type="KEGG" id="slia:HA039_26620"/>
<keyword evidence="3" id="KW-1185">Reference proteome</keyword>
<evidence type="ECO:0000313" key="3">
    <source>
        <dbReference type="Proteomes" id="UP000501179"/>
    </source>
</evidence>
<sequence length="351" mass="35841">MTTLGGAEFAPETTYLNTSTAGLLPRSAVEAVRDLAAKSATGSYDGSDGYESVASARTSFARIAGVDPGRVALGGSVAAHVALVAASLPAGAEVLFPEGEFSSVITPFTIRGDLRLRYVPLDALAESVRPSTALVAFSVVQSVDGRPADTAAILAAASAHGARTLADASQAAGWLPLDAGAFDYTVTGGFKFLLSPRGVSFLTVTEEAQGSLPPLYAGWVAAESPWDSTYGPVEQLASSARRLDAPPSFLAYHAAARSLALLESTGIEAIHAHTVSLAAEFRDGVAGLGHTPVDVGAAGSAIVAVPGWGKRLESLREAGVVASERGGNLRVAFHLYNSSADVAHTLEALAP</sequence>
<protein>
    <submittedName>
        <fullName evidence="2">Aminotransferase class V-fold PLP-dependent enzyme</fullName>
    </submittedName>
</protein>
<dbReference type="InterPro" id="IPR000192">
    <property type="entry name" value="Aminotrans_V_dom"/>
</dbReference>
<dbReference type="InterPro" id="IPR015424">
    <property type="entry name" value="PyrdxlP-dep_Trfase"/>
</dbReference>
<dbReference type="RefSeq" id="WP_167033891.1">
    <property type="nucleotide sequence ID" value="NZ_CP050177.1"/>
</dbReference>
<accession>A0A6G9H528</accession>
<dbReference type="EMBL" id="CP050177">
    <property type="protein sequence ID" value="QIQ05389.1"/>
    <property type="molecule type" value="Genomic_DNA"/>
</dbReference>
<organism evidence="2 3">
    <name type="scientific">Streptomyces liangshanensis</name>
    <dbReference type="NCBI Taxonomy" id="2717324"/>
    <lineage>
        <taxon>Bacteria</taxon>
        <taxon>Bacillati</taxon>
        <taxon>Actinomycetota</taxon>
        <taxon>Actinomycetes</taxon>
        <taxon>Kitasatosporales</taxon>
        <taxon>Streptomycetaceae</taxon>
        <taxon>Streptomyces</taxon>
    </lineage>
</organism>
<proteinExistence type="predicted"/>
<keyword evidence="2" id="KW-0808">Transferase</keyword>
<dbReference type="Gene3D" id="3.40.640.10">
    <property type="entry name" value="Type I PLP-dependent aspartate aminotransferase-like (Major domain)"/>
    <property type="match status" value="1"/>
</dbReference>
<dbReference type="AlphaFoldDB" id="A0A6G9H528"/>
<reference evidence="2 3" key="1">
    <citation type="submission" date="2020-03" db="EMBL/GenBank/DDBJ databases">
        <title>A novel species.</title>
        <authorList>
            <person name="Gao J."/>
        </authorList>
    </citation>
    <scope>NUCLEOTIDE SEQUENCE [LARGE SCALE GENOMIC DNA]</scope>
    <source>
        <strain evidence="2 3">QMT-12</strain>
    </source>
</reference>
<dbReference type="Gene3D" id="3.90.1150.10">
    <property type="entry name" value="Aspartate Aminotransferase, domain 1"/>
    <property type="match status" value="1"/>
</dbReference>
<dbReference type="InterPro" id="IPR015422">
    <property type="entry name" value="PyrdxlP-dep_Trfase_small"/>
</dbReference>
<dbReference type="GO" id="GO:0008483">
    <property type="term" value="F:transaminase activity"/>
    <property type="evidence" value="ECO:0007669"/>
    <property type="project" value="UniProtKB-KW"/>
</dbReference>
<feature type="domain" description="Aminotransferase class V" evidence="1">
    <location>
        <begin position="119"/>
        <end position="293"/>
    </location>
</feature>
<evidence type="ECO:0000313" key="2">
    <source>
        <dbReference type="EMBL" id="QIQ05389.1"/>
    </source>
</evidence>
<dbReference type="PANTHER" id="PTHR43586:SF21">
    <property type="entry name" value="PYRIDOXAL PHOSPHATE (PLP)-DEPENDENT ASPARTATE AMINOTRANSFERASE SUPERFAMILY"/>
    <property type="match status" value="1"/>
</dbReference>
<dbReference type="PANTHER" id="PTHR43586">
    <property type="entry name" value="CYSTEINE DESULFURASE"/>
    <property type="match status" value="1"/>
</dbReference>
<dbReference type="SUPFAM" id="SSF53383">
    <property type="entry name" value="PLP-dependent transferases"/>
    <property type="match status" value="1"/>
</dbReference>
<gene>
    <name evidence="2" type="ORF">HA039_26620</name>
</gene>